<feature type="domain" description="Nephrocystin 3-like N-terminal" evidence="4">
    <location>
        <begin position="360"/>
        <end position="521"/>
    </location>
</feature>
<name>A0A166GHR6_9AGAM</name>
<dbReference type="InterPro" id="IPR027417">
    <property type="entry name" value="P-loop_NTPase"/>
</dbReference>
<feature type="repeat" description="WD" evidence="3">
    <location>
        <begin position="1359"/>
        <end position="1400"/>
    </location>
</feature>
<dbReference type="Gene3D" id="3.40.50.300">
    <property type="entry name" value="P-loop containing nucleotide triphosphate hydrolases"/>
    <property type="match status" value="1"/>
</dbReference>
<feature type="repeat" description="WD" evidence="3">
    <location>
        <begin position="956"/>
        <end position="997"/>
    </location>
</feature>
<protein>
    <submittedName>
        <fullName evidence="5">WD40 repeat-like protein</fullName>
    </submittedName>
</protein>
<proteinExistence type="predicted"/>
<accession>A0A166GHR6</accession>
<dbReference type="CDD" id="cd00200">
    <property type="entry name" value="WD40"/>
    <property type="match status" value="1"/>
</dbReference>
<dbReference type="Proteomes" id="UP000076532">
    <property type="component" value="Unassembled WGS sequence"/>
</dbReference>
<dbReference type="SUPFAM" id="SSF50998">
    <property type="entry name" value="Quinoprotein alcohol dehydrogenase-like"/>
    <property type="match status" value="1"/>
</dbReference>
<dbReference type="PROSITE" id="PS50294">
    <property type="entry name" value="WD_REPEATS_REGION"/>
    <property type="match status" value="9"/>
</dbReference>
<dbReference type="SUPFAM" id="SSF52540">
    <property type="entry name" value="P-loop containing nucleoside triphosphate hydrolases"/>
    <property type="match status" value="1"/>
</dbReference>
<keyword evidence="6" id="KW-1185">Reference proteome</keyword>
<dbReference type="InterPro" id="IPR015943">
    <property type="entry name" value="WD40/YVTN_repeat-like_dom_sf"/>
</dbReference>
<feature type="repeat" description="WD" evidence="3">
    <location>
        <begin position="1224"/>
        <end position="1255"/>
    </location>
</feature>
<dbReference type="Pfam" id="PF24883">
    <property type="entry name" value="NPHP3_N"/>
    <property type="match status" value="1"/>
</dbReference>
<evidence type="ECO:0000256" key="3">
    <source>
        <dbReference type="PROSITE-ProRule" id="PRU00221"/>
    </source>
</evidence>
<dbReference type="InterPro" id="IPR036322">
    <property type="entry name" value="WD40_repeat_dom_sf"/>
</dbReference>
<keyword evidence="1 3" id="KW-0853">WD repeat</keyword>
<dbReference type="STRING" id="436010.A0A166GHR6"/>
<dbReference type="PANTHER" id="PTHR44019">
    <property type="entry name" value="WD REPEAT-CONTAINING PROTEIN 55"/>
    <property type="match status" value="1"/>
</dbReference>
<feature type="repeat" description="WD" evidence="3">
    <location>
        <begin position="1137"/>
        <end position="1169"/>
    </location>
</feature>
<dbReference type="OrthoDB" id="538223at2759"/>
<reference evidence="5 6" key="1">
    <citation type="journal article" date="2016" name="Mol. Biol. Evol.">
        <title>Comparative Genomics of Early-Diverging Mushroom-Forming Fungi Provides Insights into the Origins of Lignocellulose Decay Capabilities.</title>
        <authorList>
            <person name="Nagy L.G."/>
            <person name="Riley R."/>
            <person name="Tritt A."/>
            <person name="Adam C."/>
            <person name="Daum C."/>
            <person name="Floudas D."/>
            <person name="Sun H."/>
            <person name="Yadav J.S."/>
            <person name="Pangilinan J."/>
            <person name="Larsson K.H."/>
            <person name="Matsuura K."/>
            <person name="Barry K."/>
            <person name="Labutti K."/>
            <person name="Kuo R."/>
            <person name="Ohm R.A."/>
            <person name="Bhattacharya S.S."/>
            <person name="Shirouzu T."/>
            <person name="Yoshinaga Y."/>
            <person name="Martin F.M."/>
            <person name="Grigoriev I.V."/>
            <person name="Hibbett D.S."/>
        </authorList>
    </citation>
    <scope>NUCLEOTIDE SEQUENCE [LARGE SCALE GENOMIC DNA]</scope>
    <source>
        <strain evidence="5 6">CBS 109695</strain>
    </source>
</reference>
<feature type="repeat" description="WD" evidence="3">
    <location>
        <begin position="999"/>
        <end position="1040"/>
    </location>
</feature>
<keyword evidence="2" id="KW-0677">Repeat</keyword>
<feature type="repeat" description="WD" evidence="3">
    <location>
        <begin position="1401"/>
        <end position="1436"/>
    </location>
</feature>
<gene>
    <name evidence="5" type="ORF">FIBSPDRAFT_893923</name>
</gene>
<dbReference type="SMART" id="SM00320">
    <property type="entry name" value="WD40"/>
    <property type="match status" value="13"/>
</dbReference>
<feature type="repeat" description="WD" evidence="3">
    <location>
        <begin position="913"/>
        <end position="954"/>
    </location>
</feature>
<feature type="repeat" description="WD" evidence="3">
    <location>
        <begin position="1085"/>
        <end position="1126"/>
    </location>
</feature>
<dbReference type="InterPro" id="IPR019775">
    <property type="entry name" value="WD40_repeat_CS"/>
</dbReference>
<feature type="repeat" description="WD" evidence="3">
    <location>
        <begin position="1042"/>
        <end position="1083"/>
    </location>
</feature>
<dbReference type="InterPro" id="IPR020472">
    <property type="entry name" value="WD40_PAC1"/>
</dbReference>
<evidence type="ECO:0000256" key="2">
    <source>
        <dbReference type="ARBA" id="ARBA00022737"/>
    </source>
</evidence>
<evidence type="ECO:0000259" key="4">
    <source>
        <dbReference type="Pfam" id="PF24883"/>
    </source>
</evidence>
<evidence type="ECO:0000313" key="6">
    <source>
        <dbReference type="Proteomes" id="UP000076532"/>
    </source>
</evidence>
<dbReference type="PROSITE" id="PS50082">
    <property type="entry name" value="WD_REPEATS_2"/>
    <property type="match status" value="12"/>
</dbReference>
<sequence length="1517" mass="164943">MTPSDKPVRGRITDFKCSKPLGSQFPKKSFYIEITGFKTSGAAGSSKICIEVFQRRYFRKNKRIGMFEDTIESLFQESLFQEGSSEVARALRNDFNMPSPVSLTFSISTLSNDAASSSEEVLSQAREGLSGMKGEPSALVKVAGMALQAPGTPRPFGDICSSVIEKLELFTKITDELAQSSNLKIHPYARTACMILSVIPKIIIGQKIRDNAVYHLMETIDDIHSFLKDAEPLKTIKSHSKVIVALGSLTVECAMDKNFWTRIAKLTFSGVESTIKQYEKRFQDLQAHFKGSALVNIDITVMRCLRKIENMSEHIENMMKTMIKHPSDTDLIIGHLPYADGAGFDPDKSCIRGTRIAALKEIHEWINKEDGDDTARILVLTGVAGVGKSAIANTVAQHYDAVKRLGSFVSFDRADQARRHPGNLLSTVARDIADLDLNWKSALYDTVKHSHSLRKNTSPIRQMESFVLEPAKALAIVGPIVVVIDTLDESGDALARRSLLKALAENASKLPRNFRVLITSRAEDDIVQTFSDKLPHIQQQTIKTTDEAMDADITKFITKELLEFDEDLEQHPECSDGKGVNMLVNGSGRLFERAATVCRVIQNGGDDVPVPALLLKMAAVGSELDDLYTSILRQTFHDKAMPRFRQVLGGILAAKEPLPMASHSAILQSEGEEKDIVLRTVGPLGSLLHGVGQNESPQVPIRAHHTSFFDFLQDEKRSKEFFVDTTKQDRNIVLGCLRVMKEELRFNICGLETSHVLNADVPDLPARVQTHITPHLLYACRFLRVHLETTTHDKQVGIELEHFLREHLLHWLEVLSLTKLDNTASRCLSSIAKWSQSPQSHNADLAAFAKDAKMFVNVFAPAIHQSAPHIYLSALPFAPKLSLVSRQYLPRYPSTIHLTSGSVEMWPAALRTLDGHTSGVTAVAYSPDGRHIVSCSRDKTMQIWDAETGEAAGEPLRGHTEQILCVAYAPNGRRLVSGSSDKTIRIWDAETGEAVGEPLRGHTSSVMSVACSPDGRYIVSGSGDQTIRMWDAETGKAVGAPLRGHAHVVWSVACSPDGGRIVSGSGDKTIRMWDARTGEAVGAPLKGHTALVMTVAYSADGARIVSSSCDNTIRVWDAETGKPIGHPIHESARVPNSVAYSPNGVYIVSGYGNGMLCVWDAETGAAIGEAFKGHTYAIKSVAYSPDGTAIISCSDDGTVRVWNAETCQAGGVQVAESSSEWNVVTYSPDGTRLASAPREGRTCVWDAETGRAVADLCPGETGYVQPTMATAFSSDGTRVIWCGGHGHIRTWESETGAPARAQIQLDLGFRAYCCAAFSPDGTRIAVQDYTQAEVSGAADYNHVIRVFDAATGKAVGRPHKKHTSRMQCIAYPPEGTCIALGFNTGTVCLWDPETGGDVGEPLEHGKSVHCLAYSPDGTRIVSGSDDCELRMWDAETHAAVGGPLRGHTAAVMTVAWSPDGTYIISGSKDQTIRAWDAETGLAVRGPLRGHSGSVTSIACSPDGTRFASASADKTIRV</sequence>
<feature type="repeat" description="WD" evidence="3">
    <location>
        <begin position="1487"/>
        <end position="1517"/>
    </location>
</feature>
<dbReference type="Gene3D" id="2.130.10.10">
    <property type="entry name" value="YVTN repeat-like/Quinoprotein amine dehydrogenase"/>
    <property type="match status" value="6"/>
</dbReference>
<dbReference type="InterPro" id="IPR056884">
    <property type="entry name" value="NPHP3-like_N"/>
</dbReference>
<feature type="repeat" description="WD" evidence="3">
    <location>
        <begin position="1171"/>
        <end position="1206"/>
    </location>
</feature>
<dbReference type="EMBL" id="KV417578">
    <property type="protein sequence ID" value="KZP17847.1"/>
    <property type="molecule type" value="Genomic_DNA"/>
</dbReference>
<evidence type="ECO:0000313" key="5">
    <source>
        <dbReference type="EMBL" id="KZP17847.1"/>
    </source>
</evidence>
<dbReference type="SUPFAM" id="SSF50978">
    <property type="entry name" value="WD40 repeat-like"/>
    <property type="match status" value="1"/>
</dbReference>
<dbReference type="InterPro" id="IPR001680">
    <property type="entry name" value="WD40_rpt"/>
</dbReference>
<dbReference type="PROSITE" id="PS00678">
    <property type="entry name" value="WD_REPEATS_1"/>
    <property type="match status" value="9"/>
</dbReference>
<feature type="repeat" description="WD" evidence="3">
    <location>
        <begin position="1444"/>
        <end position="1485"/>
    </location>
</feature>
<dbReference type="InterPro" id="IPR050505">
    <property type="entry name" value="WDR55/POC1"/>
</dbReference>
<dbReference type="Pfam" id="PF00400">
    <property type="entry name" value="WD40"/>
    <property type="match status" value="10"/>
</dbReference>
<dbReference type="PANTHER" id="PTHR44019:SF8">
    <property type="entry name" value="POC1 CENTRIOLAR PROTEIN HOMOLOG"/>
    <property type="match status" value="1"/>
</dbReference>
<evidence type="ECO:0000256" key="1">
    <source>
        <dbReference type="ARBA" id="ARBA00022574"/>
    </source>
</evidence>
<dbReference type="InterPro" id="IPR011047">
    <property type="entry name" value="Quinoprotein_ADH-like_sf"/>
</dbReference>
<organism evidence="5 6">
    <name type="scientific">Athelia psychrophila</name>
    <dbReference type="NCBI Taxonomy" id="1759441"/>
    <lineage>
        <taxon>Eukaryota</taxon>
        <taxon>Fungi</taxon>
        <taxon>Dikarya</taxon>
        <taxon>Basidiomycota</taxon>
        <taxon>Agaricomycotina</taxon>
        <taxon>Agaricomycetes</taxon>
        <taxon>Agaricomycetidae</taxon>
        <taxon>Atheliales</taxon>
        <taxon>Atheliaceae</taxon>
        <taxon>Athelia</taxon>
    </lineage>
</organism>
<dbReference type="PRINTS" id="PR00320">
    <property type="entry name" value="GPROTEINBRPT"/>
</dbReference>